<dbReference type="EMBL" id="CAJZAG010000004">
    <property type="protein sequence ID" value="CAG9170977.1"/>
    <property type="molecule type" value="Genomic_DNA"/>
</dbReference>
<dbReference type="Gene3D" id="3.40.50.1860">
    <property type="match status" value="2"/>
</dbReference>
<dbReference type="InterPro" id="IPR015942">
    <property type="entry name" value="Asp/Glu/hydantoin_racemase"/>
</dbReference>
<evidence type="ECO:0000256" key="2">
    <source>
        <dbReference type="ARBA" id="ARBA00023235"/>
    </source>
</evidence>
<evidence type="ECO:0000313" key="4">
    <source>
        <dbReference type="Proteomes" id="UP000706525"/>
    </source>
</evidence>
<reference evidence="3 4" key="1">
    <citation type="submission" date="2021-08" db="EMBL/GenBank/DDBJ databases">
        <authorList>
            <person name="Peeters C."/>
        </authorList>
    </citation>
    <scope>NUCLEOTIDE SEQUENCE [LARGE SCALE GENOMIC DNA]</scope>
    <source>
        <strain evidence="3 4">LMG 32289</strain>
    </source>
</reference>
<accession>A0ABM8WU26</accession>
<dbReference type="NCBIfam" id="TIGR00035">
    <property type="entry name" value="asp_race"/>
    <property type="match status" value="1"/>
</dbReference>
<dbReference type="PANTHER" id="PTHR21198">
    <property type="entry name" value="GLUTAMATE RACEMASE"/>
    <property type="match status" value="1"/>
</dbReference>
<organism evidence="3 4">
    <name type="scientific">Cupriavidus pampae</name>
    <dbReference type="NCBI Taxonomy" id="659251"/>
    <lineage>
        <taxon>Bacteria</taxon>
        <taxon>Pseudomonadati</taxon>
        <taxon>Pseudomonadota</taxon>
        <taxon>Betaproteobacteria</taxon>
        <taxon>Burkholderiales</taxon>
        <taxon>Burkholderiaceae</taxon>
        <taxon>Cupriavidus</taxon>
    </lineage>
</organism>
<dbReference type="InterPro" id="IPR001920">
    <property type="entry name" value="Asp/Glu_race"/>
</dbReference>
<gene>
    <name evidence="3" type="primary">ygeA_2</name>
    <name evidence="3" type="ORF">LMG32289_02214</name>
</gene>
<dbReference type="InterPro" id="IPR004380">
    <property type="entry name" value="Asp_race"/>
</dbReference>
<dbReference type="EC" id="5.1.1.10" evidence="3"/>
<comment type="similarity">
    <text evidence="1">Belongs to the aspartate/glutamate racemases family.</text>
</comment>
<dbReference type="Proteomes" id="UP000706525">
    <property type="component" value="Unassembled WGS sequence"/>
</dbReference>
<evidence type="ECO:0000313" key="3">
    <source>
        <dbReference type="EMBL" id="CAG9170977.1"/>
    </source>
</evidence>
<protein>
    <submittedName>
        <fullName evidence="3">Broad specificity amino-acid racemase YgeA</fullName>
        <ecNumber evidence="3">5.1.1.10</ecNumber>
    </submittedName>
</protein>
<proteinExistence type="inferred from homology"/>
<sequence>MSWESTVPYYRQINETVKAQRGGLHSARIILYSVNFEEIERLQHAGRWDEAGAMLADVAVRLEGAGADGLVLCTNTMHKVASAIETAVGIPLLHIADPTAEAIKGAGHMRVGLLGTRFTMEQDFYRGRLEQKHALDPRCR</sequence>
<evidence type="ECO:0000256" key="1">
    <source>
        <dbReference type="ARBA" id="ARBA00007847"/>
    </source>
</evidence>
<dbReference type="SUPFAM" id="SSF53681">
    <property type="entry name" value="Aspartate/glutamate racemase"/>
    <property type="match status" value="2"/>
</dbReference>
<name>A0ABM8WU26_9BURK</name>
<dbReference type="Pfam" id="PF01177">
    <property type="entry name" value="Asp_Glu_race"/>
    <property type="match status" value="1"/>
</dbReference>
<keyword evidence="2 3" id="KW-0413">Isomerase</keyword>
<dbReference type="GO" id="GO:0047661">
    <property type="term" value="F:amino-acid racemase activity"/>
    <property type="evidence" value="ECO:0007669"/>
    <property type="project" value="UniProtKB-EC"/>
</dbReference>
<keyword evidence="4" id="KW-1185">Reference proteome</keyword>
<dbReference type="PANTHER" id="PTHR21198:SF7">
    <property type="entry name" value="ASPARTATE-GLUTAMATE RACEMASE FAMILY"/>
    <property type="match status" value="1"/>
</dbReference>
<comment type="caution">
    <text evidence="3">The sequence shown here is derived from an EMBL/GenBank/DDBJ whole genome shotgun (WGS) entry which is preliminary data.</text>
</comment>